<evidence type="ECO:0000256" key="4">
    <source>
        <dbReference type="ARBA" id="ARBA00022771"/>
    </source>
</evidence>
<evidence type="ECO:0000256" key="5">
    <source>
        <dbReference type="ARBA" id="ARBA00022833"/>
    </source>
</evidence>
<feature type="domain" description="C2H2-type" evidence="12">
    <location>
        <begin position="323"/>
        <end position="350"/>
    </location>
</feature>
<reference evidence="13 14" key="2">
    <citation type="submission" date="2019-01" db="EMBL/GenBank/DDBJ databases">
        <title>A chromosome length genome reference of the Java medaka (oryzias javanicus).</title>
        <authorList>
            <person name="Herpin A."/>
            <person name="Takehana Y."/>
            <person name="Naruse K."/>
            <person name="Ansai S."/>
            <person name="Kawaguchi M."/>
        </authorList>
    </citation>
    <scope>NUCLEOTIDE SEQUENCE [LARGE SCALE GENOMIC DNA]</scope>
    <source>
        <strain evidence="13">RS831</strain>
        <tissue evidence="13">Whole body</tissue>
    </source>
</reference>
<evidence type="ECO:0000256" key="11">
    <source>
        <dbReference type="SAM" id="MobiDB-lite"/>
    </source>
</evidence>
<evidence type="ECO:0000256" key="6">
    <source>
        <dbReference type="ARBA" id="ARBA00023015"/>
    </source>
</evidence>
<keyword evidence="3" id="KW-0677">Repeat</keyword>
<keyword evidence="9" id="KW-0539">Nucleus</keyword>
<feature type="region of interest" description="Disordered" evidence="11">
    <location>
        <begin position="56"/>
        <end position="104"/>
    </location>
</feature>
<dbReference type="FunFam" id="3.30.160.60:FF:000306">
    <property type="entry name" value="Zinc finger and AT-hook domain containing"/>
    <property type="match status" value="1"/>
</dbReference>
<evidence type="ECO:0000256" key="3">
    <source>
        <dbReference type="ARBA" id="ARBA00022737"/>
    </source>
</evidence>
<dbReference type="OrthoDB" id="10015593at2759"/>
<keyword evidence="8" id="KW-0804">Transcription</keyword>
<evidence type="ECO:0000256" key="9">
    <source>
        <dbReference type="ARBA" id="ARBA00023242"/>
    </source>
</evidence>
<feature type="domain" description="C2H2-type" evidence="12">
    <location>
        <begin position="892"/>
        <end position="919"/>
    </location>
</feature>
<protein>
    <recommendedName>
        <fullName evidence="12">C2H2-type domain-containing protein</fullName>
    </recommendedName>
</protein>
<feature type="compositionally biased region" description="Polar residues" evidence="11">
    <location>
        <begin position="650"/>
        <end position="664"/>
    </location>
</feature>
<dbReference type="PANTHER" id="PTHR24408:SF21">
    <property type="entry name" value="ZINC FINGER PROTEIN"/>
    <property type="match status" value="1"/>
</dbReference>
<evidence type="ECO:0000313" key="14">
    <source>
        <dbReference type="Proteomes" id="UP000283210"/>
    </source>
</evidence>
<keyword evidence="2" id="KW-0479">Metal-binding</keyword>
<keyword evidence="4 10" id="KW-0863">Zinc-finger</keyword>
<feature type="compositionally biased region" description="Basic and acidic residues" evidence="11">
    <location>
        <begin position="624"/>
        <end position="649"/>
    </location>
</feature>
<dbReference type="AlphaFoldDB" id="A0A3S2PJ76"/>
<dbReference type="SUPFAM" id="SSF57667">
    <property type="entry name" value="beta-beta-alpha zinc fingers"/>
    <property type="match status" value="7"/>
</dbReference>
<dbReference type="Gene3D" id="3.30.160.60">
    <property type="entry name" value="Classic Zinc Finger"/>
    <property type="match status" value="10"/>
</dbReference>
<dbReference type="PANTHER" id="PTHR24408">
    <property type="entry name" value="ZINC FINGER PROTEIN"/>
    <property type="match status" value="1"/>
</dbReference>
<dbReference type="Pfam" id="PF00096">
    <property type="entry name" value="zf-C2H2"/>
    <property type="match status" value="3"/>
</dbReference>
<dbReference type="SMART" id="SM00355">
    <property type="entry name" value="ZnF_C2H2"/>
    <property type="match status" value="19"/>
</dbReference>
<feature type="compositionally biased region" description="Basic and acidic residues" evidence="11">
    <location>
        <begin position="550"/>
        <end position="602"/>
    </location>
</feature>
<keyword evidence="5" id="KW-0862">Zinc</keyword>
<feature type="compositionally biased region" description="Basic and acidic residues" evidence="11">
    <location>
        <begin position="91"/>
        <end position="100"/>
    </location>
</feature>
<dbReference type="GO" id="GO:0005634">
    <property type="term" value="C:nucleus"/>
    <property type="evidence" value="ECO:0007669"/>
    <property type="project" value="UniProtKB-SubCell"/>
</dbReference>
<gene>
    <name evidence="13" type="ORF">OJAV_G00156580</name>
</gene>
<feature type="domain" description="C2H2-type" evidence="12">
    <location>
        <begin position="921"/>
        <end position="948"/>
    </location>
</feature>
<evidence type="ECO:0000256" key="10">
    <source>
        <dbReference type="PROSITE-ProRule" id="PRU00042"/>
    </source>
</evidence>
<dbReference type="InterPro" id="IPR013087">
    <property type="entry name" value="Znf_C2H2_type"/>
</dbReference>
<dbReference type="GO" id="GO:0000981">
    <property type="term" value="F:DNA-binding transcription factor activity, RNA polymerase II-specific"/>
    <property type="evidence" value="ECO:0007669"/>
    <property type="project" value="TreeGrafter"/>
</dbReference>
<accession>A0A3S2PJ76</accession>
<evidence type="ECO:0000256" key="7">
    <source>
        <dbReference type="ARBA" id="ARBA00023125"/>
    </source>
</evidence>
<dbReference type="PROSITE" id="PS00028">
    <property type="entry name" value="ZINC_FINGER_C2H2_1"/>
    <property type="match status" value="9"/>
</dbReference>
<evidence type="ECO:0000256" key="1">
    <source>
        <dbReference type="ARBA" id="ARBA00004123"/>
    </source>
</evidence>
<proteinExistence type="predicted"/>
<feature type="compositionally biased region" description="Basic residues" evidence="11">
    <location>
        <begin position="64"/>
        <end position="78"/>
    </location>
</feature>
<feature type="domain" description="C2H2-type" evidence="12">
    <location>
        <begin position="864"/>
        <end position="891"/>
    </location>
</feature>
<dbReference type="FunFam" id="3.30.160.60:FF:001756">
    <property type="entry name" value="Zinc finger and AT-hook domain containing"/>
    <property type="match status" value="1"/>
</dbReference>
<reference evidence="13 14" key="1">
    <citation type="submission" date="2018-11" db="EMBL/GenBank/DDBJ databases">
        <authorList>
            <person name="Lopez-Roques C."/>
            <person name="Donnadieu C."/>
            <person name="Bouchez O."/>
            <person name="Klopp C."/>
            <person name="Cabau C."/>
            <person name="Zahm M."/>
        </authorList>
    </citation>
    <scope>NUCLEOTIDE SEQUENCE [LARGE SCALE GENOMIC DNA]</scope>
    <source>
        <strain evidence="13">RS831</strain>
        <tissue evidence="13">Whole body</tissue>
    </source>
</reference>
<evidence type="ECO:0000313" key="13">
    <source>
        <dbReference type="EMBL" id="RVE62370.1"/>
    </source>
</evidence>
<evidence type="ECO:0000259" key="12">
    <source>
        <dbReference type="PROSITE" id="PS50157"/>
    </source>
</evidence>
<dbReference type="InterPro" id="IPR036236">
    <property type="entry name" value="Znf_C2H2_sf"/>
</dbReference>
<dbReference type="GO" id="GO:0043565">
    <property type="term" value="F:sequence-specific DNA binding"/>
    <property type="evidence" value="ECO:0007669"/>
    <property type="project" value="TreeGrafter"/>
</dbReference>
<dbReference type="Proteomes" id="UP000283210">
    <property type="component" value="Chromosome 16"/>
</dbReference>
<keyword evidence="7" id="KW-0238">DNA-binding</keyword>
<comment type="subcellular location">
    <subcellularLocation>
        <location evidence="1">Nucleus</location>
    </subcellularLocation>
</comment>
<evidence type="ECO:0000256" key="8">
    <source>
        <dbReference type="ARBA" id="ARBA00023163"/>
    </source>
</evidence>
<dbReference type="FunFam" id="3.30.160.60:FF:000614">
    <property type="entry name" value="Zinc finger protein 142"/>
    <property type="match status" value="1"/>
</dbReference>
<feature type="region of interest" description="Disordered" evidence="11">
    <location>
        <begin position="550"/>
        <end position="664"/>
    </location>
</feature>
<dbReference type="EMBL" id="CM012452">
    <property type="protein sequence ID" value="RVE62370.1"/>
    <property type="molecule type" value="Genomic_DNA"/>
</dbReference>
<organism evidence="13 14">
    <name type="scientific">Oryzias javanicus</name>
    <name type="common">Javanese ricefish</name>
    <name type="synonym">Aplocheilus javanicus</name>
    <dbReference type="NCBI Taxonomy" id="123683"/>
    <lineage>
        <taxon>Eukaryota</taxon>
        <taxon>Metazoa</taxon>
        <taxon>Chordata</taxon>
        <taxon>Craniata</taxon>
        <taxon>Vertebrata</taxon>
        <taxon>Euteleostomi</taxon>
        <taxon>Actinopterygii</taxon>
        <taxon>Neopterygii</taxon>
        <taxon>Teleostei</taxon>
        <taxon>Neoteleostei</taxon>
        <taxon>Acanthomorphata</taxon>
        <taxon>Ovalentaria</taxon>
        <taxon>Atherinomorphae</taxon>
        <taxon>Beloniformes</taxon>
        <taxon>Adrianichthyidae</taxon>
        <taxon>Oryziinae</taxon>
        <taxon>Oryzias</taxon>
    </lineage>
</organism>
<keyword evidence="6" id="KW-0805">Transcription regulation</keyword>
<name>A0A3S2PJ76_ORYJA</name>
<sequence length="1153" mass="131591">MDGQQSAASVFMCRLCNLFSPSRSQLLVHCSKLHSQQESPDDIIIALQPLVAEPGVHLGEGPVKRKRGRPKGSTKKKHTDLTKSATNSNRSAEHDSKEKASTSQEVEQPFRLNKVYKFSFLYSDCVFFCLWRWKSPDGMLTLECRSCHRSFSNKRQILKHICLKNEDEEEEERNKDTSSVRAQKNNLSCVSAAEGLRGGPANSVISVVLTEDETLPDVSKMVPLERSLAEKEPSTNKTPQQTNVNTVKLFFHGPTKETIVCKPATDQDLQISRGFQEYSLKQEASSLPQSELKIFACQFCNKIFKFRHSLVAHLRTHTQEKPFKCPQCDYASAIKANLNVHLRKHTGERFTCPHCSFSCLSPGHLKVHIERVHLKMKQHCSFCDKKYSDVKNLLKHMEKEHNLKDAAVNQNYQQLRLKTRQGLRQLLYRCPTCNRRFKNQLERERHLLLHGPQRPFACLLCNHAVTKFAALAAHVRKHLFVYVCCVCEENLVSSHRLKDHLEKSHTELDKEQAFINSINMSYYLVPPEGGEGNEEGKDLTVETMKEDNVVQDGGRHPTEEQEWKAVEVDKMTEEAKEEQTKSLEGNMEDKQVQDEKKKEGKEISTQALAAEKIENSSTCTSAADKTEENDPHVEDETQENRHESVDENMHTSATPGDSNSCLKLDSNLSDPQVLKDFPQSAFQQVFSILPKTKLDMETFQKLRKVYGNLECQYCGKLFWYKVNFNVHVRTHTKEHLHYCSECSYSSITKSSLRRHQTQKHGDLQLQCSSPGCKYTTPDKYKLQAHVRALHEQASRATCPICNHSYPEHRLKHHIKSSHPDKVPIRGKGSMVQRAEKCPYCDSYFLKNSNDFQQHIWAHQGLKPYTCGLCDYSSRSRSNLKTHMNRHNVERHHLCDLCGKKFKTKITLKSHRLSHTDEGKQFKCLECDFTSILKASLLRHMEQHAKFKPFRCAHCHYSCNSTGALKRHYNMKHPHQTYENAGPGLLNCDTLKDQGGMKCPECEFVYGTKWELNRHLKSKHNLKVVEGPLEVETQYVSVEGEEHLTETPLAVLEENVNIHQVTEFSSETQDAVTSMVSMGPGTVTVVQQLQVAGEQEVTECSDQLMVVNAEGVPEGNQVMVVEDAHGLEALTVLTQGENTHHYIVYVQEQTVEIN</sequence>
<dbReference type="GO" id="GO:0008270">
    <property type="term" value="F:zinc ion binding"/>
    <property type="evidence" value="ECO:0007669"/>
    <property type="project" value="UniProtKB-KW"/>
</dbReference>
<keyword evidence="14" id="KW-1185">Reference proteome</keyword>
<feature type="domain" description="C2H2-type" evidence="12">
    <location>
        <begin position="709"/>
        <end position="736"/>
    </location>
</feature>
<feature type="domain" description="C2H2-type" evidence="12">
    <location>
        <begin position="428"/>
        <end position="455"/>
    </location>
</feature>
<evidence type="ECO:0000256" key="2">
    <source>
        <dbReference type="ARBA" id="ARBA00022723"/>
    </source>
</evidence>
<feature type="domain" description="C2H2-type" evidence="12">
    <location>
        <begin position="295"/>
        <end position="322"/>
    </location>
</feature>
<dbReference type="FunFam" id="3.30.160.60:FF:000255">
    <property type="entry name" value="Zinc finger and AT-hook domain containing"/>
    <property type="match status" value="1"/>
</dbReference>
<dbReference type="PROSITE" id="PS50157">
    <property type="entry name" value="ZINC_FINGER_C2H2_2"/>
    <property type="match status" value="7"/>
</dbReference>